<dbReference type="Pfam" id="PF26138">
    <property type="entry name" value="DUF8040"/>
    <property type="match status" value="1"/>
</dbReference>
<reference evidence="11" key="1">
    <citation type="journal article" date="2008" name="Insect Biochem. Mol. Biol.">
        <title>The genome of a lepidopteran model insect, the silkworm Bombyx mori.</title>
        <authorList>
            <consortium name="International Silkworm Genome Consortium"/>
        </authorList>
    </citation>
    <scope>NUCLEOTIDE SEQUENCE [LARGE SCALE GENOMIC DNA]</scope>
    <source>
        <strain evidence="11">p50T</strain>
    </source>
</reference>
<keyword evidence="7" id="KW-0539">Nucleus</keyword>
<keyword evidence="6" id="KW-0378">Hydrolase</keyword>
<dbReference type="PANTHER" id="PTHR22930">
    <property type="match status" value="1"/>
</dbReference>
<protein>
    <recommendedName>
        <fullName evidence="12">Nuclease HARBI1</fullName>
    </recommendedName>
</protein>
<dbReference type="GO" id="GO:0004518">
    <property type="term" value="F:nuclease activity"/>
    <property type="evidence" value="ECO:0007669"/>
    <property type="project" value="UniProtKB-KW"/>
</dbReference>
<evidence type="ECO:0000256" key="1">
    <source>
        <dbReference type="ARBA" id="ARBA00001968"/>
    </source>
</evidence>
<feature type="domain" description="DUF8040" evidence="9">
    <location>
        <begin position="51"/>
        <end position="129"/>
    </location>
</feature>
<evidence type="ECO:0000256" key="5">
    <source>
        <dbReference type="ARBA" id="ARBA00022723"/>
    </source>
</evidence>
<evidence type="ECO:0000313" key="11">
    <source>
        <dbReference type="Proteomes" id="UP000005204"/>
    </source>
</evidence>
<evidence type="ECO:0000256" key="2">
    <source>
        <dbReference type="ARBA" id="ARBA00004123"/>
    </source>
</evidence>
<dbReference type="GO" id="GO:0046872">
    <property type="term" value="F:metal ion binding"/>
    <property type="evidence" value="ECO:0007669"/>
    <property type="project" value="UniProtKB-KW"/>
</dbReference>
<evidence type="ECO:0000313" key="10">
    <source>
        <dbReference type="EnsemblMetazoa" id="XP_037866563.1"/>
    </source>
</evidence>
<dbReference type="GO" id="GO:0005634">
    <property type="term" value="C:nucleus"/>
    <property type="evidence" value="ECO:0007669"/>
    <property type="project" value="UniProtKB-SubCell"/>
</dbReference>
<dbReference type="RefSeq" id="XP_037866563.1">
    <property type="nucleotide sequence ID" value="XM_038010635.2"/>
</dbReference>
<dbReference type="PANTHER" id="PTHR22930:SF85">
    <property type="entry name" value="GH03217P-RELATED"/>
    <property type="match status" value="1"/>
</dbReference>
<evidence type="ECO:0000259" key="9">
    <source>
        <dbReference type="Pfam" id="PF26138"/>
    </source>
</evidence>
<reference evidence="10" key="2">
    <citation type="submission" date="2022-06" db="UniProtKB">
        <authorList>
            <consortium name="EnsemblMetazoa"/>
        </authorList>
    </citation>
    <scope>IDENTIFICATION</scope>
    <source>
        <strain evidence="10">p50T (Dazao)</strain>
    </source>
</reference>
<feature type="domain" description="DDE Tnp4" evidence="8">
    <location>
        <begin position="167"/>
        <end position="322"/>
    </location>
</feature>
<dbReference type="Pfam" id="PF13359">
    <property type="entry name" value="DDE_Tnp_4"/>
    <property type="match status" value="1"/>
</dbReference>
<accession>A0A8R2LU33</accession>
<evidence type="ECO:0000256" key="7">
    <source>
        <dbReference type="ARBA" id="ARBA00023242"/>
    </source>
</evidence>
<dbReference type="Proteomes" id="UP000005204">
    <property type="component" value="Unassembled WGS sequence"/>
</dbReference>
<dbReference type="KEGG" id="bmor:105842992"/>
<sequence length="379" mass="43596">MQRPPLYERSPLYYFVAASLLENEEYSSREVREITRRVALRKKNNPVDINDAEFKNRYRLNKESFKFLCNELKQKTSLKASSRISLELKVLCALSFYATGSYQRLVGMAKYLGQTTVSKCVKEVTDALVTPAILNTFIKFPYARADRDVIRNKFFAKCGFPGVIGCIDGCHFHIFTPKKEVEHLYYSRKHFHSLNVQMICDSDCRILNVNAKYGGATHDAFIWENSVVNNYMQSLHRNNEQVWLLGDSGYPQRPWLMTPILDAVEGTPAYKYTAVHGRTRVAIENTFGRLKNRWRCLCKDRTLHYAPVKCAKIITACCVLHNLAIEFNIPEPEPAEIENPNLTMTISEHIFQENTTGDGLIRGRAIRSILVDKINRLHT</sequence>
<keyword evidence="4" id="KW-0540">Nuclease</keyword>
<evidence type="ECO:0000256" key="6">
    <source>
        <dbReference type="ARBA" id="ARBA00022801"/>
    </source>
</evidence>
<dbReference type="GeneID" id="105842992"/>
<dbReference type="InterPro" id="IPR027806">
    <property type="entry name" value="HARBI1_dom"/>
</dbReference>
<organism evidence="10 11">
    <name type="scientific">Bombyx mori</name>
    <name type="common">Silk moth</name>
    <dbReference type="NCBI Taxonomy" id="7091"/>
    <lineage>
        <taxon>Eukaryota</taxon>
        <taxon>Metazoa</taxon>
        <taxon>Ecdysozoa</taxon>
        <taxon>Arthropoda</taxon>
        <taxon>Hexapoda</taxon>
        <taxon>Insecta</taxon>
        <taxon>Pterygota</taxon>
        <taxon>Neoptera</taxon>
        <taxon>Endopterygota</taxon>
        <taxon>Lepidoptera</taxon>
        <taxon>Glossata</taxon>
        <taxon>Ditrysia</taxon>
        <taxon>Bombycoidea</taxon>
        <taxon>Bombycidae</taxon>
        <taxon>Bombycinae</taxon>
        <taxon>Bombyx</taxon>
    </lineage>
</organism>
<evidence type="ECO:0000256" key="3">
    <source>
        <dbReference type="ARBA" id="ARBA00006958"/>
    </source>
</evidence>
<comment type="subcellular location">
    <subcellularLocation>
        <location evidence="2">Nucleus</location>
    </subcellularLocation>
</comment>
<dbReference type="EnsemblMetazoa" id="XM_038010635.1">
    <property type="protein sequence ID" value="XP_037866563.1"/>
    <property type="gene ID" value="LOC105842992"/>
</dbReference>
<dbReference type="InterPro" id="IPR045249">
    <property type="entry name" value="HARBI1-like"/>
</dbReference>
<keyword evidence="5" id="KW-0479">Metal-binding</keyword>
<evidence type="ECO:0008006" key="12">
    <source>
        <dbReference type="Google" id="ProtNLM"/>
    </source>
</evidence>
<evidence type="ECO:0000256" key="4">
    <source>
        <dbReference type="ARBA" id="ARBA00022722"/>
    </source>
</evidence>
<dbReference type="InterPro" id="IPR058353">
    <property type="entry name" value="DUF8040"/>
</dbReference>
<dbReference type="AlphaFoldDB" id="A0A8R2LU33"/>
<comment type="similarity">
    <text evidence="3">Belongs to the HARBI1 family.</text>
</comment>
<dbReference type="GO" id="GO:0016787">
    <property type="term" value="F:hydrolase activity"/>
    <property type="evidence" value="ECO:0007669"/>
    <property type="project" value="UniProtKB-KW"/>
</dbReference>
<proteinExistence type="inferred from homology"/>
<evidence type="ECO:0000259" key="8">
    <source>
        <dbReference type="Pfam" id="PF13359"/>
    </source>
</evidence>
<name>A0A8R2LU33_BOMMO</name>
<keyword evidence="11" id="KW-1185">Reference proteome</keyword>
<comment type="cofactor">
    <cofactor evidence="1">
        <name>a divalent metal cation</name>
        <dbReference type="ChEBI" id="CHEBI:60240"/>
    </cofactor>
</comment>